<dbReference type="EMBL" id="KI393569">
    <property type="protein sequence ID" value="ERN08246.1"/>
    <property type="molecule type" value="Genomic_DNA"/>
</dbReference>
<dbReference type="OMA" id="SESDLWM"/>
<dbReference type="PANTHER" id="PTHR35165:SF1">
    <property type="entry name" value="OS04G0577375 PROTEIN"/>
    <property type="match status" value="1"/>
</dbReference>
<evidence type="ECO:0008006" key="4">
    <source>
        <dbReference type="Google" id="ProtNLM"/>
    </source>
</evidence>
<keyword evidence="1" id="KW-1133">Transmembrane helix</keyword>
<feature type="transmembrane region" description="Helical" evidence="1">
    <location>
        <begin position="49"/>
        <end position="70"/>
    </location>
</feature>
<name>W1PKR8_AMBTC</name>
<accession>W1PKR8</accession>
<dbReference type="PANTHER" id="PTHR35165">
    <property type="entry name" value="OS08G0113900 PROTEIN"/>
    <property type="match status" value="1"/>
</dbReference>
<dbReference type="HOGENOM" id="CLU_2309820_0_0_1"/>
<dbReference type="Proteomes" id="UP000017836">
    <property type="component" value="Unassembled WGS sequence"/>
</dbReference>
<keyword evidence="1" id="KW-0472">Membrane</keyword>
<proteinExistence type="predicted"/>
<evidence type="ECO:0000256" key="1">
    <source>
        <dbReference type="SAM" id="Phobius"/>
    </source>
</evidence>
<protein>
    <recommendedName>
        <fullName evidence="4">Transmembrane protein</fullName>
    </recommendedName>
</protein>
<gene>
    <name evidence="2" type="ORF">AMTR_s00018p00243790</name>
</gene>
<keyword evidence="3" id="KW-1185">Reference proteome</keyword>
<feature type="transmembrane region" description="Helical" evidence="1">
    <location>
        <begin position="18"/>
        <end position="40"/>
    </location>
</feature>
<organism evidence="2 3">
    <name type="scientific">Amborella trichopoda</name>
    <dbReference type="NCBI Taxonomy" id="13333"/>
    <lineage>
        <taxon>Eukaryota</taxon>
        <taxon>Viridiplantae</taxon>
        <taxon>Streptophyta</taxon>
        <taxon>Embryophyta</taxon>
        <taxon>Tracheophyta</taxon>
        <taxon>Spermatophyta</taxon>
        <taxon>Magnoliopsida</taxon>
        <taxon>Amborellales</taxon>
        <taxon>Amborellaceae</taxon>
        <taxon>Amborella</taxon>
    </lineage>
</organism>
<keyword evidence="1" id="KW-0812">Transmembrane</keyword>
<dbReference type="Gramene" id="ERN08246">
    <property type="protein sequence ID" value="ERN08246"/>
    <property type="gene ID" value="AMTR_s00018p00243790"/>
</dbReference>
<sequence>MVQEQCTYAQKPSLVEVVVAWTFLFVVFVIGGVVMAWWVIKCDPSESDLWMVPIGLVLLGTPTMLCVSFLGSERNGSTGAVFPLKLGSCGSDPSIMDLEG</sequence>
<dbReference type="AlphaFoldDB" id="W1PKR8"/>
<dbReference type="InterPro" id="IPR032238">
    <property type="entry name" value="ATP-synth_Z"/>
</dbReference>
<dbReference type="Pfam" id="PF16594">
    <property type="entry name" value="ATP-synt_Z"/>
    <property type="match status" value="1"/>
</dbReference>
<evidence type="ECO:0000313" key="3">
    <source>
        <dbReference type="Proteomes" id="UP000017836"/>
    </source>
</evidence>
<evidence type="ECO:0000313" key="2">
    <source>
        <dbReference type="EMBL" id="ERN08246.1"/>
    </source>
</evidence>
<reference evidence="3" key="1">
    <citation type="journal article" date="2013" name="Science">
        <title>The Amborella genome and the evolution of flowering plants.</title>
        <authorList>
            <consortium name="Amborella Genome Project"/>
        </authorList>
    </citation>
    <scope>NUCLEOTIDE SEQUENCE [LARGE SCALE GENOMIC DNA]</scope>
</reference>